<gene>
    <name evidence="2" type="ORF">COY13_02080</name>
</gene>
<organism evidence="2 3">
    <name type="scientific">Candidatus Roizmanbacteria bacterium CG_4_10_14_0_2_um_filter_36_35</name>
    <dbReference type="NCBI Taxonomy" id="1974822"/>
    <lineage>
        <taxon>Bacteria</taxon>
        <taxon>Candidatus Roizmaniibacteriota</taxon>
    </lineage>
</organism>
<dbReference type="InterPro" id="IPR012902">
    <property type="entry name" value="N_methyl_site"/>
</dbReference>
<evidence type="ECO:0000256" key="1">
    <source>
        <dbReference type="SAM" id="Phobius"/>
    </source>
</evidence>
<dbReference type="NCBIfam" id="TIGR02532">
    <property type="entry name" value="IV_pilin_GFxxxE"/>
    <property type="match status" value="1"/>
</dbReference>
<comment type="caution">
    <text evidence="2">The sequence shown here is derived from an EMBL/GenBank/DDBJ whole genome shotgun (WGS) entry which is preliminary data.</text>
</comment>
<accession>A0A2M7U9R2</accession>
<evidence type="ECO:0000313" key="2">
    <source>
        <dbReference type="EMBL" id="PIZ67976.1"/>
    </source>
</evidence>
<keyword evidence="1" id="KW-0472">Membrane</keyword>
<proteinExistence type="predicted"/>
<evidence type="ECO:0000313" key="3">
    <source>
        <dbReference type="Proteomes" id="UP000230177"/>
    </source>
</evidence>
<evidence type="ECO:0008006" key="4">
    <source>
        <dbReference type="Google" id="ProtNLM"/>
    </source>
</evidence>
<keyword evidence="1" id="KW-0812">Transmembrane</keyword>
<dbReference type="Proteomes" id="UP000230177">
    <property type="component" value="Unassembled WGS sequence"/>
</dbReference>
<dbReference type="EMBL" id="PFOE01000061">
    <property type="protein sequence ID" value="PIZ67976.1"/>
    <property type="molecule type" value="Genomic_DNA"/>
</dbReference>
<dbReference type="Pfam" id="PF07963">
    <property type="entry name" value="N_methyl"/>
    <property type="match status" value="1"/>
</dbReference>
<protein>
    <recommendedName>
        <fullName evidence="4">Type II secretion system protein GspG C-terminal domain-containing protein</fullName>
    </recommendedName>
</protein>
<name>A0A2M7U9R2_9BACT</name>
<dbReference type="SUPFAM" id="SSF54523">
    <property type="entry name" value="Pili subunits"/>
    <property type="match status" value="1"/>
</dbReference>
<keyword evidence="1" id="KW-1133">Transmembrane helix</keyword>
<dbReference type="InterPro" id="IPR045584">
    <property type="entry name" value="Pilin-like"/>
</dbReference>
<feature type="transmembrane region" description="Helical" evidence="1">
    <location>
        <begin position="12"/>
        <end position="34"/>
    </location>
</feature>
<reference evidence="3" key="1">
    <citation type="submission" date="2017-09" db="EMBL/GenBank/DDBJ databases">
        <title>Depth-based differentiation of microbial function through sediment-hosted aquifers and enrichment of novel symbionts in the deep terrestrial subsurface.</title>
        <authorList>
            <person name="Probst A.J."/>
            <person name="Ladd B."/>
            <person name="Jarett J.K."/>
            <person name="Geller-Mcgrath D.E."/>
            <person name="Sieber C.M.K."/>
            <person name="Emerson J.B."/>
            <person name="Anantharaman K."/>
            <person name="Thomas B.C."/>
            <person name="Malmstrom R."/>
            <person name="Stieglmeier M."/>
            <person name="Klingl A."/>
            <person name="Woyke T."/>
            <person name="Ryan C.M."/>
            <person name="Banfield J.F."/>
        </authorList>
    </citation>
    <scope>NUCLEOTIDE SEQUENCE [LARGE SCALE GENOMIC DNA]</scope>
</reference>
<dbReference type="Gene3D" id="3.30.700.10">
    <property type="entry name" value="Glycoprotein, Type 4 Pilin"/>
    <property type="match status" value="1"/>
</dbReference>
<sequence>MTHRKYQRHGFTFIELIIAIAIIGAITTLVVLAINPTKQLQKARDGKRKSDLAVLKRVLEDWYNDKGCYPKPYQIGYGYDISGTWYDNPDPTGTNNGGIMENVSISFMCGSEPSSPSLSPYLSQLPCSPNHNKIKYKITDYVYEVLSDEVGCPQQYKIYTGLENVLDPIIADLNCIANSCGPEPAYGYNYGVTSPQSTLNQAATLYCCYVNPGVCNVCGQSTMECESSGVCLSTVYTSAQDCCTAHPGGCPR</sequence>
<dbReference type="AlphaFoldDB" id="A0A2M7U9R2"/>